<dbReference type="Pfam" id="PF12953">
    <property type="entry name" value="DUF3842"/>
    <property type="match status" value="1"/>
</dbReference>
<dbReference type="InterPro" id="IPR024208">
    <property type="entry name" value="DUF3842"/>
</dbReference>
<evidence type="ECO:0008006" key="3">
    <source>
        <dbReference type="Google" id="ProtNLM"/>
    </source>
</evidence>
<sequence>MKIAVIDGMGGGLGSQIVTQLVEKLGDQVEIIALGTNAMATGRMMQSGAKRGATGENAIRVNIEKVDLIVGPLGIMMPNALMGEITPRMAEWIGLARGKKFLLPVIQPHFTLVGLQNAPMSDLINELILLIEGEVKNHGKEKEL</sequence>
<dbReference type="KEGG" id="aft:BBF96_00770"/>
<keyword evidence="2" id="KW-1185">Reference proteome</keyword>
<reference evidence="1 2" key="1">
    <citation type="submission" date="2016-07" db="EMBL/GenBank/DDBJ databases">
        <title>Genome and transcriptome analysis of iron-reducing fermentative bacteria Anoxybacter fermentans.</title>
        <authorList>
            <person name="Zeng X."/>
            <person name="Shao Z."/>
        </authorList>
    </citation>
    <scope>NUCLEOTIDE SEQUENCE [LARGE SCALE GENOMIC DNA]</scope>
    <source>
        <strain evidence="1 2">DY22613</strain>
    </source>
</reference>
<proteinExistence type="predicted"/>
<evidence type="ECO:0000313" key="2">
    <source>
        <dbReference type="Proteomes" id="UP000267250"/>
    </source>
</evidence>
<name>A0A3S9T2J9_9FIRM</name>
<evidence type="ECO:0000313" key="1">
    <source>
        <dbReference type="EMBL" id="AZR74766.1"/>
    </source>
</evidence>
<dbReference type="AlphaFoldDB" id="A0A3S9T2J9"/>
<dbReference type="OrthoDB" id="9797117at2"/>
<organism evidence="1 2">
    <name type="scientific">Anoxybacter fermentans</name>
    <dbReference type="NCBI Taxonomy" id="1323375"/>
    <lineage>
        <taxon>Bacteria</taxon>
        <taxon>Bacillati</taxon>
        <taxon>Bacillota</taxon>
        <taxon>Clostridia</taxon>
        <taxon>Halanaerobiales</taxon>
        <taxon>Anoxybacter</taxon>
    </lineage>
</organism>
<gene>
    <name evidence="1" type="ORF">BBF96_00770</name>
</gene>
<protein>
    <recommendedName>
        <fullName evidence="3">DUF3842 domain-containing protein</fullName>
    </recommendedName>
</protein>
<accession>A0A3S9T2J9</accession>
<dbReference type="Proteomes" id="UP000267250">
    <property type="component" value="Chromosome"/>
</dbReference>
<dbReference type="EMBL" id="CP016379">
    <property type="protein sequence ID" value="AZR74766.1"/>
    <property type="molecule type" value="Genomic_DNA"/>
</dbReference>